<keyword evidence="7" id="KW-1185">Reference proteome</keyword>
<dbReference type="FunFam" id="1.10.287.1080:FF:000003">
    <property type="entry name" value="Nucleoside triphosphate pyrophosphohydrolase"/>
    <property type="match status" value="1"/>
</dbReference>
<accession>A0A975RAJ8</accession>
<evidence type="ECO:0000256" key="1">
    <source>
        <dbReference type="ARBA" id="ARBA00052141"/>
    </source>
</evidence>
<dbReference type="GO" id="GO:0046061">
    <property type="term" value="P:dATP catabolic process"/>
    <property type="evidence" value="ECO:0007669"/>
    <property type="project" value="TreeGrafter"/>
</dbReference>
<dbReference type="GO" id="GO:0046081">
    <property type="term" value="P:dUTP catabolic process"/>
    <property type="evidence" value="ECO:0007669"/>
    <property type="project" value="TreeGrafter"/>
</dbReference>
<feature type="domain" description="NTP pyrophosphohydrolase MazG-like" evidence="5">
    <location>
        <begin position="29"/>
        <end position="102"/>
    </location>
</feature>
<comment type="similarity">
    <text evidence="2">Belongs to the nucleoside triphosphate pyrophosphohydrolase family.</text>
</comment>
<evidence type="ECO:0000313" key="7">
    <source>
        <dbReference type="Proteomes" id="UP000676649"/>
    </source>
</evidence>
<sequence>MSLSKTRTLLDLMVRLRDPESGCPWDIQQDFHSLMPYTLEEAYEVIDAIERNDFQDLRGELGDLLLQVVFHARIAEERGLFDFEQVAAGIAEKLINRHPHVFATASYSSDAQRQQAWDDAKAVERQQKKVSDSPESVLAGVASSLPALVQCEKIQNRAASHGFDWPEIEPVFDKVREELAEVHEAWQSQDQAHIEEEIGDLFLVVVNLARHLQVNPEMALRAATQKFTRRFNYIETQVAAAGRSLRDCQLAELDNLWNEAKRVQNRKREES</sequence>
<evidence type="ECO:0000256" key="3">
    <source>
        <dbReference type="ARBA" id="ARBA00066372"/>
    </source>
</evidence>
<dbReference type="CDD" id="cd11528">
    <property type="entry name" value="NTP-PPase_MazG_Nterm"/>
    <property type="match status" value="1"/>
</dbReference>
<dbReference type="GO" id="GO:0006203">
    <property type="term" value="P:dGTP catabolic process"/>
    <property type="evidence" value="ECO:0007669"/>
    <property type="project" value="TreeGrafter"/>
</dbReference>
<feature type="domain" description="NTP pyrophosphohydrolase MazG-like" evidence="5">
    <location>
        <begin position="175"/>
        <end position="231"/>
    </location>
</feature>
<keyword evidence="6" id="KW-0378">Hydrolase</keyword>
<name>A0A975RAJ8_9GAMM</name>
<evidence type="ECO:0000256" key="4">
    <source>
        <dbReference type="ARBA" id="ARBA00074799"/>
    </source>
</evidence>
<dbReference type="PANTHER" id="PTHR30522:SF0">
    <property type="entry name" value="NUCLEOSIDE TRIPHOSPHATE PYROPHOSPHOHYDROLASE"/>
    <property type="match status" value="1"/>
</dbReference>
<dbReference type="GO" id="GO:0046076">
    <property type="term" value="P:dTTP catabolic process"/>
    <property type="evidence" value="ECO:0007669"/>
    <property type="project" value="TreeGrafter"/>
</dbReference>
<dbReference type="SUPFAM" id="SSF101386">
    <property type="entry name" value="all-alpha NTP pyrophosphatases"/>
    <property type="match status" value="2"/>
</dbReference>
<dbReference type="InterPro" id="IPR048015">
    <property type="entry name" value="NTP-PPase_MazG-like_N"/>
</dbReference>
<dbReference type="GO" id="GO:0046047">
    <property type="term" value="P:TTP catabolic process"/>
    <property type="evidence" value="ECO:0007669"/>
    <property type="project" value="TreeGrafter"/>
</dbReference>
<dbReference type="EMBL" id="CP073754">
    <property type="protein sequence ID" value="QWF71301.1"/>
    <property type="molecule type" value="Genomic_DNA"/>
</dbReference>
<evidence type="ECO:0000256" key="2">
    <source>
        <dbReference type="ARBA" id="ARBA00061115"/>
    </source>
</evidence>
<reference evidence="6" key="1">
    <citation type="submission" date="2021-04" db="EMBL/GenBank/DDBJ databases">
        <title>Draft genome sequence data of methanotrophic Methylovulum sp. strain S1L and Methylomonas sp. strain S2AM isolated from boreal lake water columns.</title>
        <authorList>
            <person name="Rissanen A.J."/>
            <person name="Mangayil R."/>
            <person name="Svenning M.M."/>
            <person name="Khanongnuch R."/>
        </authorList>
    </citation>
    <scope>NUCLEOTIDE SEQUENCE</scope>
    <source>
        <strain evidence="6">S2AM</strain>
    </source>
</reference>
<evidence type="ECO:0000313" key="6">
    <source>
        <dbReference type="EMBL" id="QWF71301.1"/>
    </source>
</evidence>
<comment type="catalytic activity">
    <reaction evidence="1">
        <text>ATP + H2O = AMP + diphosphate + H(+)</text>
        <dbReference type="Rhea" id="RHEA:14245"/>
        <dbReference type="ChEBI" id="CHEBI:15377"/>
        <dbReference type="ChEBI" id="CHEBI:15378"/>
        <dbReference type="ChEBI" id="CHEBI:30616"/>
        <dbReference type="ChEBI" id="CHEBI:33019"/>
        <dbReference type="ChEBI" id="CHEBI:456215"/>
        <dbReference type="EC" id="3.6.1.8"/>
    </reaction>
</comment>
<gene>
    <name evidence="6" type="primary">mazG</name>
    <name evidence="6" type="ORF">KEF85_02065</name>
</gene>
<dbReference type="GO" id="GO:0047693">
    <property type="term" value="F:ATP diphosphatase activity"/>
    <property type="evidence" value="ECO:0007669"/>
    <property type="project" value="UniProtKB-EC"/>
</dbReference>
<dbReference type="Gene3D" id="1.10.287.1080">
    <property type="entry name" value="MazG-like"/>
    <property type="match status" value="2"/>
</dbReference>
<organism evidence="6 7">
    <name type="scientific">Methylomonas paludis</name>
    <dbReference type="NCBI Taxonomy" id="1173101"/>
    <lineage>
        <taxon>Bacteria</taxon>
        <taxon>Pseudomonadati</taxon>
        <taxon>Pseudomonadota</taxon>
        <taxon>Gammaproteobacteria</taxon>
        <taxon>Methylococcales</taxon>
        <taxon>Methylococcaceae</taxon>
        <taxon>Methylomonas</taxon>
    </lineage>
</organism>
<dbReference type="AlphaFoldDB" id="A0A975RAJ8"/>
<dbReference type="NCBIfam" id="TIGR00444">
    <property type="entry name" value="mazG"/>
    <property type="match status" value="1"/>
</dbReference>
<dbReference type="NCBIfam" id="NF007113">
    <property type="entry name" value="PRK09562.1"/>
    <property type="match status" value="1"/>
</dbReference>
<dbReference type="GO" id="GO:0006950">
    <property type="term" value="P:response to stress"/>
    <property type="evidence" value="ECO:0007669"/>
    <property type="project" value="UniProtKB-ARBA"/>
</dbReference>
<dbReference type="InterPro" id="IPR048011">
    <property type="entry name" value="NTP-PPase_MazG-like_C"/>
</dbReference>
<dbReference type="InterPro" id="IPR004518">
    <property type="entry name" value="MazG-like_dom"/>
</dbReference>
<evidence type="ECO:0000259" key="5">
    <source>
        <dbReference type="Pfam" id="PF03819"/>
    </source>
</evidence>
<dbReference type="Proteomes" id="UP000676649">
    <property type="component" value="Chromosome"/>
</dbReference>
<dbReference type="KEGG" id="mpad:KEF85_02065"/>
<dbReference type="GO" id="GO:0046052">
    <property type="term" value="P:UTP catabolic process"/>
    <property type="evidence" value="ECO:0007669"/>
    <property type="project" value="TreeGrafter"/>
</dbReference>
<protein>
    <recommendedName>
        <fullName evidence="4">Nucleoside triphosphate pyrophosphohydrolase</fullName>
        <ecNumber evidence="3">3.6.1.8</ecNumber>
    </recommendedName>
</protein>
<dbReference type="EC" id="3.6.1.8" evidence="3"/>
<proteinExistence type="inferred from homology"/>
<dbReference type="CDD" id="cd11529">
    <property type="entry name" value="NTP-PPase_MazG_Cterm"/>
    <property type="match status" value="1"/>
</dbReference>
<dbReference type="PANTHER" id="PTHR30522">
    <property type="entry name" value="NUCLEOSIDE TRIPHOSPHATE PYROPHOSPHOHYDROLASE"/>
    <property type="match status" value="1"/>
</dbReference>
<dbReference type="FunFam" id="1.10.287.1080:FF:000001">
    <property type="entry name" value="Nucleoside triphosphate pyrophosphohydrolase"/>
    <property type="match status" value="1"/>
</dbReference>
<dbReference type="RefSeq" id="WP_215583091.1">
    <property type="nucleotide sequence ID" value="NZ_CP073754.1"/>
</dbReference>
<dbReference type="Pfam" id="PF03819">
    <property type="entry name" value="MazG"/>
    <property type="match status" value="2"/>
</dbReference>
<dbReference type="InterPro" id="IPR011551">
    <property type="entry name" value="NTP_PyrPHydrolase_MazG"/>
</dbReference>